<dbReference type="AlphaFoldDB" id="A0A8X7CLV0"/>
<name>A0A8X7CLV0_9ARAC</name>
<gene>
    <name evidence="1" type="ORF">TNIN_30361</name>
</gene>
<keyword evidence="2" id="KW-1185">Reference proteome</keyword>
<reference evidence="1" key="1">
    <citation type="submission" date="2020-08" db="EMBL/GenBank/DDBJ databases">
        <title>Multicomponent nature underlies the extraordinary mechanical properties of spider dragline silk.</title>
        <authorList>
            <person name="Kono N."/>
            <person name="Nakamura H."/>
            <person name="Mori M."/>
            <person name="Yoshida Y."/>
            <person name="Ohtoshi R."/>
            <person name="Malay A.D."/>
            <person name="Moran D.A.P."/>
            <person name="Tomita M."/>
            <person name="Numata K."/>
            <person name="Arakawa K."/>
        </authorList>
    </citation>
    <scope>NUCLEOTIDE SEQUENCE</scope>
</reference>
<proteinExistence type="predicted"/>
<dbReference type="EMBL" id="BMAV01018268">
    <property type="protein sequence ID" value="GFY70460.1"/>
    <property type="molecule type" value="Genomic_DNA"/>
</dbReference>
<sequence length="92" mass="10751">MDSALGIHFTNKTKVPWMKFDRLQPLHINHQMDADSRLIGWRSINDDRSNVNYGPFPHGPLRAHFPLEEVRYFFLLSVLIITKGLRVGRDVH</sequence>
<evidence type="ECO:0000313" key="2">
    <source>
        <dbReference type="Proteomes" id="UP000886998"/>
    </source>
</evidence>
<evidence type="ECO:0000313" key="1">
    <source>
        <dbReference type="EMBL" id="GFY70460.1"/>
    </source>
</evidence>
<dbReference type="Proteomes" id="UP000886998">
    <property type="component" value="Unassembled WGS sequence"/>
</dbReference>
<organism evidence="1 2">
    <name type="scientific">Trichonephila inaurata madagascariensis</name>
    <dbReference type="NCBI Taxonomy" id="2747483"/>
    <lineage>
        <taxon>Eukaryota</taxon>
        <taxon>Metazoa</taxon>
        <taxon>Ecdysozoa</taxon>
        <taxon>Arthropoda</taxon>
        <taxon>Chelicerata</taxon>
        <taxon>Arachnida</taxon>
        <taxon>Araneae</taxon>
        <taxon>Araneomorphae</taxon>
        <taxon>Entelegynae</taxon>
        <taxon>Araneoidea</taxon>
        <taxon>Nephilidae</taxon>
        <taxon>Trichonephila</taxon>
        <taxon>Trichonephila inaurata</taxon>
    </lineage>
</organism>
<dbReference type="OrthoDB" id="10314672at2759"/>
<accession>A0A8X7CLV0</accession>
<comment type="caution">
    <text evidence="1">The sequence shown here is derived from an EMBL/GenBank/DDBJ whole genome shotgun (WGS) entry which is preliminary data.</text>
</comment>
<protein>
    <submittedName>
        <fullName evidence="1">Uncharacterized protein</fullName>
    </submittedName>
</protein>